<dbReference type="eggNOG" id="COG5388">
    <property type="taxonomic scope" value="Bacteria"/>
</dbReference>
<proteinExistence type="predicted"/>
<protein>
    <submittedName>
        <fullName evidence="2">Uncharacterized protein</fullName>
    </submittedName>
</protein>
<organism evidence="2 3">
    <name type="scientific">Zymomonas mobilis subsp. pomaceae (strain ATCC 29192 / DSM 22645 / JCM 10191 / CCUG 17912 / NBRC 13757 / NCIMB 11200 / NRRL B-4491 / Barker I)</name>
    <dbReference type="NCBI Taxonomy" id="579138"/>
    <lineage>
        <taxon>Bacteria</taxon>
        <taxon>Pseudomonadati</taxon>
        <taxon>Pseudomonadota</taxon>
        <taxon>Alphaproteobacteria</taxon>
        <taxon>Sphingomonadales</taxon>
        <taxon>Zymomonadaceae</taxon>
        <taxon>Zymomonas</taxon>
    </lineage>
</organism>
<feature type="compositionally biased region" description="Low complexity" evidence="1">
    <location>
        <begin position="178"/>
        <end position="187"/>
    </location>
</feature>
<reference evidence="2 3" key="1">
    <citation type="journal article" date="2011" name="J. Bacteriol.">
        <title>Genome sequence of the ethanol-producing Zymomonas mobilis subsp. pomaceae lectotype strain ATCC 29192.</title>
        <authorList>
            <person name="Kouvelis V.N."/>
            <person name="Davenport K.W."/>
            <person name="Brettin T.S."/>
            <person name="Bruce D."/>
            <person name="Detter C."/>
            <person name="Han C.S."/>
            <person name="Nolan M."/>
            <person name="Tapia R."/>
            <person name="Damoulaki A."/>
            <person name="Kyrpides N.C."/>
            <person name="Typas M.A."/>
            <person name="Pappas K.M."/>
        </authorList>
    </citation>
    <scope>NUCLEOTIDE SEQUENCE [LARGE SCALE GENOMIC DNA]</scope>
    <source>
        <strain evidence="3">ATCC 29192 / DSM 22645 / JCM 10191 / CCUG 17912 / NBRC 13757 / NCIMB 11200 / NRRL B-4491 / Barker I</strain>
    </source>
</reference>
<evidence type="ECO:0000313" key="2">
    <source>
        <dbReference type="EMBL" id="AEI37272.1"/>
    </source>
</evidence>
<feature type="region of interest" description="Disordered" evidence="1">
    <location>
        <begin position="177"/>
        <end position="203"/>
    </location>
</feature>
<name>F8EUY4_ZYMMT</name>
<dbReference type="Proteomes" id="UP000000491">
    <property type="component" value="Chromosome"/>
</dbReference>
<dbReference type="HOGENOM" id="CLU_1038092_0_0_5"/>
<dbReference type="RefSeq" id="WP_013933671.1">
    <property type="nucleotide sequence ID" value="NC_015709.1"/>
</dbReference>
<sequence>MTNSQKDEKSVAIPHSTEDNSIMKDIGSDHRRMHVRARDFWVSVLHGRKIPLVSEFDPAAITDFGQHSFLLDFRENTKNPAIVFLGYELRQVDHLTYHVNHIADVPKGSLIAHMATNSHFSEVINHGGPLGFEANFTNYLGYSLMYRGIFMPFSSDGTKIDYLYGVLNWKILSKEKSSSASPSSKTSVDALKNNSPIKDDRQTSILPEIKTEAELAAARHAPAVTTIKLGPVENDYILLLARRKNNDELDIIAQLNEDNIDYNKFFEK</sequence>
<dbReference type="EMBL" id="CP002865">
    <property type="protein sequence ID" value="AEI37272.1"/>
    <property type="molecule type" value="Genomic_DNA"/>
</dbReference>
<evidence type="ECO:0000313" key="3">
    <source>
        <dbReference type="Proteomes" id="UP000000491"/>
    </source>
</evidence>
<evidence type="ECO:0000256" key="1">
    <source>
        <dbReference type="SAM" id="MobiDB-lite"/>
    </source>
</evidence>
<dbReference type="STRING" id="579138.Zymop_0369"/>
<feature type="region of interest" description="Disordered" evidence="1">
    <location>
        <begin position="1"/>
        <end position="25"/>
    </location>
</feature>
<dbReference type="PATRIC" id="fig|579138.3.peg.386"/>
<dbReference type="KEGG" id="zmp:Zymop_0369"/>
<accession>F8EUY4</accession>
<dbReference type="AlphaFoldDB" id="F8EUY4"/>
<gene>
    <name evidence="2" type="ordered locus">Zymop_0369</name>
</gene>